<reference evidence="1 2" key="1">
    <citation type="submission" date="2021-06" db="EMBL/GenBank/DDBJ databases">
        <title>Caerostris extrusa draft genome.</title>
        <authorList>
            <person name="Kono N."/>
            <person name="Arakawa K."/>
        </authorList>
    </citation>
    <scope>NUCLEOTIDE SEQUENCE [LARGE SCALE GENOMIC DNA]</scope>
</reference>
<gene>
    <name evidence="1" type="primary">DSCAM_21</name>
    <name evidence="1" type="ORF">CEXT_417451</name>
</gene>
<comment type="caution">
    <text evidence="1">The sequence shown here is derived from an EMBL/GenBank/DDBJ whole genome shotgun (WGS) entry which is preliminary data.</text>
</comment>
<dbReference type="EMBL" id="BPLR01012284">
    <property type="protein sequence ID" value="GIY52745.1"/>
    <property type="molecule type" value="Genomic_DNA"/>
</dbReference>
<evidence type="ECO:0000313" key="1">
    <source>
        <dbReference type="EMBL" id="GIY52745.1"/>
    </source>
</evidence>
<dbReference type="AlphaFoldDB" id="A0AAV4U4T7"/>
<dbReference type="SUPFAM" id="SSF48726">
    <property type="entry name" value="Immunoglobulin"/>
    <property type="match status" value="1"/>
</dbReference>
<dbReference type="Gene3D" id="2.60.40.10">
    <property type="entry name" value="Immunoglobulins"/>
    <property type="match status" value="1"/>
</dbReference>
<accession>A0AAV4U4T7</accession>
<dbReference type="InterPro" id="IPR013783">
    <property type="entry name" value="Ig-like_fold"/>
</dbReference>
<name>A0AAV4U4T7_CAEEX</name>
<dbReference type="InterPro" id="IPR036179">
    <property type="entry name" value="Ig-like_dom_sf"/>
</dbReference>
<dbReference type="Proteomes" id="UP001054945">
    <property type="component" value="Unassembled WGS sequence"/>
</dbReference>
<sequence>MEREYERRWEGRDKKRKEILRHEKFIREKVVHHRFLKTWHLLNPVIDVFLNVPSDKAYIIKDELTSKGKISTLMVSKPDRRDSALFSCTADNAFGKDDTNIQVLVEDVTDCKAAMVDITEFF</sequence>
<evidence type="ECO:0000313" key="2">
    <source>
        <dbReference type="Proteomes" id="UP001054945"/>
    </source>
</evidence>
<organism evidence="1 2">
    <name type="scientific">Caerostris extrusa</name>
    <name type="common">Bark spider</name>
    <name type="synonym">Caerostris bankana</name>
    <dbReference type="NCBI Taxonomy" id="172846"/>
    <lineage>
        <taxon>Eukaryota</taxon>
        <taxon>Metazoa</taxon>
        <taxon>Ecdysozoa</taxon>
        <taxon>Arthropoda</taxon>
        <taxon>Chelicerata</taxon>
        <taxon>Arachnida</taxon>
        <taxon>Araneae</taxon>
        <taxon>Araneomorphae</taxon>
        <taxon>Entelegynae</taxon>
        <taxon>Araneoidea</taxon>
        <taxon>Araneidae</taxon>
        <taxon>Caerostris</taxon>
    </lineage>
</organism>
<keyword evidence="2" id="KW-1185">Reference proteome</keyword>
<proteinExistence type="predicted"/>
<protein>
    <submittedName>
        <fullName evidence="1">Down syndrome cell adhesion molecule</fullName>
    </submittedName>
</protein>